<dbReference type="EMBL" id="CP001358">
    <property type="protein sequence ID" value="ACL49437.1"/>
    <property type="molecule type" value="Genomic_DNA"/>
</dbReference>
<dbReference type="InterPro" id="IPR029151">
    <property type="entry name" value="Sensor-like_sf"/>
</dbReference>
<dbReference type="Gene3D" id="3.30.450.20">
    <property type="entry name" value="PAS domain"/>
    <property type="match status" value="1"/>
</dbReference>
<comment type="subcellular location">
    <subcellularLocation>
        <location evidence="1">Cell membrane</location>
        <topology evidence="1">Multi-pass membrane protein</topology>
    </subcellularLocation>
</comment>
<dbReference type="KEGG" id="dds:Ddes_1535"/>
<dbReference type="STRING" id="525146.Ddes_1535"/>
<accession>B8J110</accession>
<keyword evidence="5 6" id="KW-0472">Membrane</keyword>
<keyword evidence="3 6" id="KW-0812">Transmembrane</keyword>
<dbReference type="InterPro" id="IPR033463">
    <property type="entry name" value="sCache_3"/>
</dbReference>
<keyword evidence="8" id="KW-0808">Transferase</keyword>
<keyword evidence="8" id="KW-0418">Kinase</keyword>
<proteinExistence type="predicted"/>
<organism evidence="8">
    <name type="scientific">Desulfovibrio desulfuricans (strain ATCC 27774 / DSM 6949 / MB)</name>
    <dbReference type="NCBI Taxonomy" id="525146"/>
    <lineage>
        <taxon>Bacteria</taxon>
        <taxon>Pseudomonadati</taxon>
        <taxon>Thermodesulfobacteriota</taxon>
        <taxon>Desulfovibrionia</taxon>
        <taxon>Desulfovibrionales</taxon>
        <taxon>Desulfovibrionaceae</taxon>
        <taxon>Desulfovibrio</taxon>
    </lineage>
</organism>
<evidence type="ECO:0000256" key="6">
    <source>
        <dbReference type="SAM" id="Phobius"/>
    </source>
</evidence>
<name>B8J110_DESDA</name>
<dbReference type="HOGENOM" id="CLU_1319214_0_0_7"/>
<feature type="transmembrane region" description="Helical" evidence="6">
    <location>
        <begin position="9"/>
        <end position="36"/>
    </location>
</feature>
<evidence type="ECO:0000256" key="2">
    <source>
        <dbReference type="ARBA" id="ARBA00022475"/>
    </source>
</evidence>
<evidence type="ECO:0000256" key="3">
    <source>
        <dbReference type="ARBA" id="ARBA00022692"/>
    </source>
</evidence>
<evidence type="ECO:0000256" key="1">
    <source>
        <dbReference type="ARBA" id="ARBA00004651"/>
    </source>
</evidence>
<dbReference type="GO" id="GO:0016301">
    <property type="term" value="F:kinase activity"/>
    <property type="evidence" value="ECO:0007669"/>
    <property type="project" value="UniProtKB-KW"/>
</dbReference>
<dbReference type="SUPFAM" id="SSF103190">
    <property type="entry name" value="Sensory domain-like"/>
    <property type="match status" value="1"/>
</dbReference>
<dbReference type="GO" id="GO:0005886">
    <property type="term" value="C:plasma membrane"/>
    <property type="evidence" value="ECO:0007669"/>
    <property type="project" value="UniProtKB-SubCell"/>
</dbReference>
<evidence type="ECO:0000259" key="7">
    <source>
        <dbReference type="Pfam" id="PF17203"/>
    </source>
</evidence>
<evidence type="ECO:0000256" key="5">
    <source>
        <dbReference type="ARBA" id="ARBA00023136"/>
    </source>
</evidence>
<sequence length="208" mass="22847" precursor="true">MDFIKNNSLFIKLVIMVSLALCPPILLSHLAGSYFISKYGFEQAEQTVANVAQLTAESSAVIEGMEEPRGEAWKQMADFLGMLTSVSGVKFIVLIDMNGNRIYHPEAQKIGAHVVGGDEGEALKGKTYISSARGTFGFSQRAFRPVYAENGRQVGVVVVGIMSRDEVRSPANICGAAFPENLRRQRPFAMFSLPSSCPVFEPYAQWCR</sequence>
<reference evidence="8" key="1">
    <citation type="submission" date="2009-01" db="EMBL/GenBank/DDBJ databases">
        <title>Complete sequence of Desulfovibrio desulfuricans subsp. desulfuricans str. ATCC 27774.</title>
        <authorList>
            <consortium name="US DOE Joint Genome Institute"/>
            <person name="Lucas S."/>
            <person name="Copeland A."/>
            <person name="Lapidus A."/>
            <person name="Glavina del Rio T."/>
            <person name="Tice H."/>
            <person name="Bruce D."/>
            <person name="Goodwin L."/>
            <person name="Pitluck S."/>
            <person name="Sims D."/>
            <person name="Lu M."/>
            <person name="Kiss H."/>
            <person name="Meineke L."/>
            <person name="Brettin T."/>
            <person name="Detter J.C."/>
            <person name="Han C."/>
            <person name="Larimer F."/>
            <person name="Land M."/>
            <person name="Hauser L."/>
            <person name="Kyrpides N."/>
            <person name="Ovchinnikova G."/>
            <person name="Hazen T.C."/>
        </authorList>
    </citation>
    <scope>NUCLEOTIDE SEQUENCE [LARGE SCALE GENOMIC DNA]</scope>
    <source>
        <strain evidence="8">ATCC 27774</strain>
    </source>
</reference>
<dbReference type="eggNOG" id="COG3290">
    <property type="taxonomic scope" value="Bacteria"/>
</dbReference>
<dbReference type="AlphaFoldDB" id="B8J110"/>
<dbReference type="Pfam" id="PF17203">
    <property type="entry name" value="sCache_3_2"/>
    <property type="match status" value="1"/>
</dbReference>
<evidence type="ECO:0000256" key="4">
    <source>
        <dbReference type="ARBA" id="ARBA00022989"/>
    </source>
</evidence>
<protein>
    <submittedName>
        <fullName evidence="8">Signal transduction histidine kinase regulating citrate/malate metabolism</fullName>
    </submittedName>
</protein>
<feature type="domain" description="Single cache" evidence="7">
    <location>
        <begin position="42"/>
        <end position="164"/>
    </location>
</feature>
<keyword evidence="2" id="KW-1003">Cell membrane</keyword>
<gene>
    <name evidence="8" type="ordered locus">Ddes_1535</name>
</gene>
<keyword evidence="4 6" id="KW-1133">Transmembrane helix</keyword>
<evidence type="ECO:0000313" key="8">
    <source>
        <dbReference type="EMBL" id="ACL49437.1"/>
    </source>
</evidence>